<dbReference type="EMBL" id="GBXM01053960">
    <property type="protein sequence ID" value="JAH54617.1"/>
    <property type="molecule type" value="Transcribed_RNA"/>
</dbReference>
<feature type="region of interest" description="Disordered" evidence="1">
    <location>
        <begin position="1"/>
        <end position="21"/>
    </location>
</feature>
<feature type="compositionally biased region" description="Basic residues" evidence="1">
    <location>
        <begin position="12"/>
        <end position="21"/>
    </location>
</feature>
<accession>A0A0E9TMB1</accession>
<evidence type="ECO:0000313" key="2">
    <source>
        <dbReference type="EMBL" id="JAH54617.1"/>
    </source>
</evidence>
<evidence type="ECO:0000256" key="1">
    <source>
        <dbReference type="SAM" id="MobiDB-lite"/>
    </source>
</evidence>
<reference evidence="2" key="1">
    <citation type="submission" date="2014-11" db="EMBL/GenBank/DDBJ databases">
        <authorList>
            <person name="Amaro Gonzalez C."/>
        </authorList>
    </citation>
    <scope>NUCLEOTIDE SEQUENCE</scope>
</reference>
<name>A0A0E9TMB1_ANGAN</name>
<protein>
    <submittedName>
        <fullName evidence="2">Uncharacterized protein</fullName>
    </submittedName>
</protein>
<dbReference type="AlphaFoldDB" id="A0A0E9TMB1"/>
<sequence length="21" mass="2198">MGSPRERGPSLGKRRGSGGVR</sequence>
<proteinExistence type="predicted"/>
<reference evidence="2" key="2">
    <citation type="journal article" date="2015" name="Fish Shellfish Immunol.">
        <title>Early steps in the European eel (Anguilla anguilla)-Vibrio vulnificus interaction in the gills: Role of the RtxA13 toxin.</title>
        <authorList>
            <person name="Callol A."/>
            <person name="Pajuelo D."/>
            <person name="Ebbesson L."/>
            <person name="Teles M."/>
            <person name="MacKenzie S."/>
            <person name="Amaro C."/>
        </authorList>
    </citation>
    <scope>NUCLEOTIDE SEQUENCE</scope>
</reference>
<organism evidence="2">
    <name type="scientific">Anguilla anguilla</name>
    <name type="common">European freshwater eel</name>
    <name type="synonym">Muraena anguilla</name>
    <dbReference type="NCBI Taxonomy" id="7936"/>
    <lineage>
        <taxon>Eukaryota</taxon>
        <taxon>Metazoa</taxon>
        <taxon>Chordata</taxon>
        <taxon>Craniata</taxon>
        <taxon>Vertebrata</taxon>
        <taxon>Euteleostomi</taxon>
        <taxon>Actinopterygii</taxon>
        <taxon>Neopterygii</taxon>
        <taxon>Teleostei</taxon>
        <taxon>Anguilliformes</taxon>
        <taxon>Anguillidae</taxon>
        <taxon>Anguilla</taxon>
    </lineage>
</organism>